<feature type="region of interest" description="Disordered" evidence="1">
    <location>
        <begin position="221"/>
        <end position="257"/>
    </location>
</feature>
<evidence type="ECO:0000313" key="2">
    <source>
        <dbReference type="EMBL" id="CCC47650.1"/>
    </source>
</evidence>
<dbReference type="EMBL" id="HE573020">
    <property type="protein sequence ID" value="CCC47650.1"/>
    <property type="molecule type" value="Genomic_DNA"/>
</dbReference>
<gene>
    <name evidence="2" type="ORF">TVY486_0403160</name>
</gene>
<reference evidence="2" key="1">
    <citation type="journal article" date="2012" name="Proc. Natl. Acad. Sci. U.S.A.">
        <title>Antigenic diversity is generated by distinct evolutionary mechanisms in African trypanosome species.</title>
        <authorList>
            <person name="Jackson A.P."/>
            <person name="Berry A."/>
            <person name="Aslett M."/>
            <person name="Allison H.C."/>
            <person name="Burton P."/>
            <person name="Vavrova-Anderson J."/>
            <person name="Brown R."/>
            <person name="Browne H."/>
            <person name="Corton N."/>
            <person name="Hauser H."/>
            <person name="Gamble J."/>
            <person name="Gilderthorp R."/>
            <person name="Marcello L."/>
            <person name="McQuillan J."/>
            <person name="Otto T.D."/>
            <person name="Quail M.A."/>
            <person name="Sanders M.J."/>
            <person name="van Tonder A."/>
            <person name="Ginger M.L."/>
            <person name="Field M.C."/>
            <person name="Barry J.D."/>
            <person name="Hertz-Fowler C."/>
            <person name="Berriman M."/>
        </authorList>
    </citation>
    <scope>NUCLEOTIDE SEQUENCE</scope>
    <source>
        <strain evidence="2">Y486</strain>
    </source>
</reference>
<dbReference type="VEuPathDB" id="TriTrypDB:TvY486_0403160"/>
<name>G0TUL5_TRYVY</name>
<dbReference type="AlphaFoldDB" id="G0TUL5"/>
<evidence type="ECO:0000256" key="1">
    <source>
        <dbReference type="SAM" id="MobiDB-lite"/>
    </source>
</evidence>
<sequence>MNIIATGSLPSELVDAIRCGAVRLTRPNSNVIIFHDECSHFEWCCKLSVGDGEQVSYYHQRSGERGSARVPRIMLVNRLASTAKNDLHPVFSCKVPVTDLAAEDIVSRHRDVAMKVAHFLAPGPRDDREIFKNFTSTNTDALNLVLSAITTKNHRGQRELQIAGYELVDIESFGTRAIMQQVANSALPKIKENKALLDRFVLYADRDVMLAVCTRGIMAGLGNTKRPRGNDNDDGVGDDDYDDVMNSGEEAKRQKSLEPKINSVENVRLFTTIHQSDIRWSEGDLTRELWEMSPEAEEALAQLQSAAKKLHFSDSCLKPMPISNQAQLEVARTQYALLRTEYQVVHDRLRRLEEVSDKARDWCQEQGIRFTENLRMELKSWFEKQEEPKQRMLAALDTLHRELYGLKRNIEDYVNLREWGVLS</sequence>
<accession>G0TUL5</accession>
<organism evidence="2">
    <name type="scientific">Trypanosoma vivax (strain Y486)</name>
    <dbReference type="NCBI Taxonomy" id="1055687"/>
    <lineage>
        <taxon>Eukaryota</taxon>
        <taxon>Discoba</taxon>
        <taxon>Euglenozoa</taxon>
        <taxon>Kinetoplastea</taxon>
        <taxon>Metakinetoplastina</taxon>
        <taxon>Trypanosomatida</taxon>
        <taxon>Trypanosomatidae</taxon>
        <taxon>Trypanosoma</taxon>
        <taxon>Duttonella</taxon>
    </lineage>
</organism>
<protein>
    <submittedName>
        <fullName evidence="2">Uncharacterized protein</fullName>
    </submittedName>
</protein>
<proteinExistence type="predicted"/>
<feature type="compositionally biased region" description="Acidic residues" evidence="1">
    <location>
        <begin position="232"/>
        <end position="243"/>
    </location>
</feature>